<dbReference type="OrthoDB" id="9807790at2"/>
<name>A0A2Y8ZTT6_9MICO</name>
<evidence type="ECO:0000256" key="2">
    <source>
        <dbReference type="ARBA" id="ARBA00022840"/>
    </source>
</evidence>
<dbReference type="GO" id="GO:0003677">
    <property type="term" value="F:DNA binding"/>
    <property type="evidence" value="ECO:0007669"/>
    <property type="project" value="InterPro"/>
</dbReference>
<evidence type="ECO:0000259" key="4">
    <source>
        <dbReference type="PROSITE" id="PS50901"/>
    </source>
</evidence>
<proteinExistence type="predicted"/>
<dbReference type="RefSeq" id="WP_109687338.1">
    <property type="nucleotide sequence ID" value="NZ_QGDN01000001.1"/>
</dbReference>
<dbReference type="EMBL" id="UESZ01000001">
    <property type="protein sequence ID" value="SSA35821.1"/>
    <property type="molecule type" value="Genomic_DNA"/>
</dbReference>
<dbReference type="InterPro" id="IPR002543">
    <property type="entry name" value="FtsK_dom"/>
</dbReference>
<sequence>MRTFVGRGRARALAQPVASLIADAGEAANAVEDGATTTMAASLAAMLASDGTSLFSVPGYAWIDGVDGARDAAEVGSWVSGVGPLQFTVGYARCAGVQVETATSTQRQLVTSSFDAANWAPVVVDFDHRGGFITGDYNAITQVTLQMLALLPAGHCRVRVVDPVQLGKSADFLHRLGDAGESVLGNRIETTAPGFVRLLEELEAHITYVTRKFLQGEFSSLTDFNLAAGEVAEPYRLVLIYDLMTACERSPGNPDPDLWIRLQKIINAGPRCGVFVIGHAAQIPPDVQEHYLDSLLLMHEQPSDDWIRSVFGEVVESYHGEGPIRSVEPRWVTRGLSPLADATLAALRGRITGAIRSADDVVVTPAESARVARAKSEREQGSSVPGRMAIDPDDPLTWWKGNSADGIAARFGRAGARDVAELVFASDTRSNALVAGVPGSGKSVWLHSVVMDLVLAYSPVELELYLVDFKEGVEFNEYARKGLRHARVIAIESDRDFGLSVLENIDREIERRGVLFKASGGRDVNIATYRETTGEAIPRVLLVMDEFQKLFERDDRLATRAGELLDRIIRQGRAFGVHVLLATQTLSGHDGLKRHTLQQVTTRVALRCSVDESRLILAENNMDASLLSRPGEGLINYAGGNKDANVRFQATFWSPDARAQALDQISKLLDAAGVGDIPWVFNGAEPVPARGLADLVRGSNPNRTLALPVGMPYLIGQDALMRLRRVAGGHGLFLGTESWAEVNSAAVAALVDGAEVRFVLAPTDDLEIENAFEEVLGLGATPVIRSRVSEAFNELAQVVRERHDATRYRDRAIVFAVPMLHRMRMLDLTDYANEVVEAAETILKDGPEVGVHLILGVDGVAGLDRRLTSNQLREVGVRVTGRLSREDALRLLDSDQPSGLKEHELYLDDMEAGTARRAQRFERVPPQEMFALLTSATDSEHHGE</sequence>
<evidence type="ECO:0000313" key="5">
    <source>
        <dbReference type="EMBL" id="SSA35821.1"/>
    </source>
</evidence>
<dbReference type="InterPro" id="IPR027417">
    <property type="entry name" value="P-loop_NTPase"/>
</dbReference>
<evidence type="ECO:0000313" key="6">
    <source>
        <dbReference type="Proteomes" id="UP000250028"/>
    </source>
</evidence>
<gene>
    <name evidence="5" type="ORF">SAMN04489750_3195</name>
</gene>
<dbReference type="GO" id="GO:0005524">
    <property type="term" value="F:ATP binding"/>
    <property type="evidence" value="ECO:0007669"/>
    <property type="project" value="UniProtKB-UniRule"/>
</dbReference>
<dbReference type="PROSITE" id="PS50901">
    <property type="entry name" value="FTSK"/>
    <property type="match status" value="1"/>
</dbReference>
<dbReference type="AlphaFoldDB" id="A0A2Y8ZTT6"/>
<dbReference type="Proteomes" id="UP000250028">
    <property type="component" value="Unassembled WGS sequence"/>
</dbReference>
<keyword evidence="2 3" id="KW-0067">ATP-binding</keyword>
<feature type="binding site" evidence="3">
    <location>
        <begin position="436"/>
        <end position="443"/>
    </location>
    <ligand>
        <name>ATP</name>
        <dbReference type="ChEBI" id="CHEBI:30616"/>
    </ligand>
</feature>
<dbReference type="SUPFAM" id="SSF52540">
    <property type="entry name" value="P-loop containing nucleoside triphosphate hydrolases"/>
    <property type="match status" value="1"/>
</dbReference>
<accession>A0A2Y8ZTT6</accession>
<dbReference type="InterPro" id="IPR050206">
    <property type="entry name" value="FtsK/SpoIIIE/SftA"/>
</dbReference>
<reference evidence="6" key="1">
    <citation type="submission" date="2016-10" db="EMBL/GenBank/DDBJ databases">
        <authorList>
            <person name="Varghese N."/>
            <person name="Submissions S."/>
        </authorList>
    </citation>
    <scope>NUCLEOTIDE SEQUENCE [LARGE SCALE GENOMIC DNA]</scope>
    <source>
        <strain evidence="6">DSM 22951</strain>
    </source>
</reference>
<evidence type="ECO:0000256" key="3">
    <source>
        <dbReference type="PROSITE-ProRule" id="PRU00289"/>
    </source>
</evidence>
<feature type="domain" description="FtsK" evidence="4">
    <location>
        <begin position="420"/>
        <end position="615"/>
    </location>
</feature>
<keyword evidence="1 3" id="KW-0547">Nucleotide-binding</keyword>
<dbReference type="PANTHER" id="PTHR22683:SF41">
    <property type="entry name" value="DNA TRANSLOCASE FTSK"/>
    <property type="match status" value="1"/>
</dbReference>
<dbReference type="Pfam" id="PF01580">
    <property type="entry name" value="FtsK_SpoIIIE"/>
    <property type="match status" value="1"/>
</dbReference>
<organism evidence="5 6">
    <name type="scientific">Branchiibius hedensis</name>
    <dbReference type="NCBI Taxonomy" id="672460"/>
    <lineage>
        <taxon>Bacteria</taxon>
        <taxon>Bacillati</taxon>
        <taxon>Actinomycetota</taxon>
        <taxon>Actinomycetes</taxon>
        <taxon>Micrococcales</taxon>
        <taxon>Dermacoccaceae</taxon>
        <taxon>Branchiibius</taxon>
    </lineage>
</organism>
<dbReference type="PANTHER" id="PTHR22683">
    <property type="entry name" value="SPORULATION PROTEIN RELATED"/>
    <property type="match status" value="1"/>
</dbReference>
<protein>
    <submittedName>
        <fullName evidence="5">FtsK/SpoIIIE family protein</fullName>
    </submittedName>
</protein>
<keyword evidence="6" id="KW-1185">Reference proteome</keyword>
<evidence type="ECO:0000256" key="1">
    <source>
        <dbReference type="ARBA" id="ARBA00022741"/>
    </source>
</evidence>
<dbReference type="Gene3D" id="3.40.50.300">
    <property type="entry name" value="P-loop containing nucleotide triphosphate hydrolases"/>
    <property type="match status" value="3"/>
</dbReference>